<evidence type="ECO:0000256" key="1">
    <source>
        <dbReference type="SAM" id="MobiDB-lite"/>
    </source>
</evidence>
<dbReference type="EMBL" id="UZAN01047113">
    <property type="protein sequence ID" value="VDP85036.1"/>
    <property type="molecule type" value="Genomic_DNA"/>
</dbReference>
<dbReference type="AlphaFoldDB" id="A0A183AQK6"/>
<dbReference type="WBParaSite" id="ECPE_0000926901-mRNA-1">
    <property type="protein sequence ID" value="ECPE_0000926901-mRNA-1"/>
    <property type="gene ID" value="ECPE_0000926901"/>
</dbReference>
<reference evidence="4" key="1">
    <citation type="submission" date="2016-06" db="UniProtKB">
        <authorList>
            <consortium name="WormBaseParasite"/>
        </authorList>
    </citation>
    <scope>IDENTIFICATION</scope>
</reference>
<dbReference type="Proteomes" id="UP000272942">
    <property type="component" value="Unassembled WGS sequence"/>
</dbReference>
<feature type="compositionally biased region" description="Basic and acidic residues" evidence="1">
    <location>
        <begin position="28"/>
        <end position="39"/>
    </location>
</feature>
<sequence>MQRRPLTRIDYGLQDLIEFKRYIDSRKVGETAKIDETKPTPEAPPQSTEQEKRKQAVRQRIGMFFPLVNIH</sequence>
<evidence type="ECO:0000313" key="4">
    <source>
        <dbReference type="WBParaSite" id="ECPE_0000926901-mRNA-1"/>
    </source>
</evidence>
<keyword evidence="3" id="KW-1185">Reference proteome</keyword>
<organism evidence="4">
    <name type="scientific">Echinostoma caproni</name>
    <dbReference type="NCBI Taxonomy" id="27848"/>
    <lineage>
        <taxon>Eukaryota</taxon>
        <taxon>Metazoa</taxon>
        <taxon>Spiralia</taxon>
        <taxon>Lophotrochozoa</taxon>
        <taxon>Platyhelminthes</taxon>
        <taxon>Trematoda</taxon>
        <taxon>Digenea</taxon>
        <taxon>Plagiorchiida</taxon>
        <taxon>Echinostomata</taxon>
        <taxon>Echinostomatoidea</taxon>
        <taxon>Echinostomatidae</taxon>
        <taxon>Echinostoma</taxon>
    </lineage>
</organism>
<protein>
    <submittedName>
        <fullName evidence="4">Cell division cycle protein 26 homolog</fullName>
    </submittedName>
</protein>
<evidence type="ECO:0000313" key="2">
    <source>
        <dbReference type="EMBL" id="VDP85036.1"/>
    </source>
</evidence>
<gene>
    <name evidence="2" type="ORF">ECPE_LOCUS9239</name>
</gene>
<name>A0A183AQK6_9TREM</name>
<reference evidence="2 3" key="2">
    <citation type="submission" date="2018-11" db="EMBL/GenBank/DDBJ databases">
        <authorList>
            <consortium name="Pathogen Informatics"/>
        </authorList>
    </citation>
    <scope>NUCLEOTIDE SEQUENCE [LARGE SCALE GENOMIC DNA]</scope>
    <source>
        <strain evidence="2 3">Egypt</strain>
    </source>
</reference>
<dbReference type="OrthoDB" id="6222869at2759"/>
<proteinExistence type="predicted"/>
<accession>A0A183AQK6</accession>
<feature type="region of interest" description="Disordered" evidence="1">
    <location>
        <begin position="28"/>
        <end position="56"/>
    </location>
</feature>
<evidence type="ECO:0000313" key="3">
    <source>
        <dbReference type="Proteomes" id="UP000272942"/>
    </source>
</evidence>